<evidence type="ECO:0000313" key="3">
    <source>
        <dbReference type="Proteomes" id="UP000469558"/>
    </source>
</evidence>
<evidence type="ECO:0000256" key="1">
    <source>
        <dbReference type="SAM" id="MobiDB-lite"/>
    </source>
</evidence>
<feature type="compositionally biased region" description="Low complexity" evidence="1">
    <location>
        <begin position="292"/>
        <end position="302"/>
    </location>
</feature>
<feature type="compositionally biased region" description="Polar residues" evidence="1">
    <location>
        <begin position="181"/>
        <end position="194"/>
    </location>
</feature>
<feature type="compositionally biased region" description="Acidic residues" evidence="1">
    <location>
        <begin position="476"/>
        <end position="493"/>
    </location>
</feature>
<feature type="region of interest" description="Disordered" evidence="1">
    <location>
        <begin position="1"/>
        <end position="26"/>
    </location>
</feature>
<comment type="caution">
    <text evidence="2">The sequence shown here is derived from an EMBL/GenBank/DDBJ whole genome shotgun (WGS) entry which is preliminary data.</text>
</comment>
<feature type="region of interest" description="Disordered" evidence="1">
    <location>
        <begin position="56"/>
        <end position="143"/>
    </location>
</feature>
<feature type="compositionally biased region" description="Basic and acidic residues" evidence="1">
    <location>
        <begin position="111"/>
        <end position="121"/>
    </location>
</feature>
<feature type="compositionally biased region" description="Basic and acidic residues" evidence="1">
    <location>
        <begin position="573"/>
        <end position="596"/>
    </location>
</feature>
<feature type="compositionally biased region" description="Basic residues" evidence="1">
    <location>
        <begin position="398"/>
        <end position="407"/>
    </location>
</feature>
<evidence type="ECO:0000313" key="2">
    <source>
        <dbReference type="EMBL" id="TVY81561.1"/>
    </source>
</evidence>
<organism evidence="2 3">
    <name type="scientific">Lachnellula suecica</name>
    <dbReference type="NCBI Taxonomy" id="602035"/>
    <lineage>
        <taxon>Eukaryota</taxon>
        <taxon>Fungi</taxon>
        <taxon>Dikarya</taxon>
        <taxon>Ascomycota</taxon>
        <taxon>Pezizomycotina</taxon>
        <taxon>Leotiomycetes</taxon>
        <taxon>Helotiales</taxon>
        <taxon>Lachnaceae</taxon>
        <taxon>Lachnellula</taxon>
    </lineage>
</organism>
<feature type="compositionally biased region" description="Basic and acidic residues" evidence="1">
    <location>
        <begin position="77"/>
        <end position="95"/>
    </location>
</feature>
<dbReference type="AlphaFoldDB" id="A0A8T9C7F1"/>
<feature type="region of interest" description="Disordered" evidence="1">
    <location>
        <begin position="244"/>
        <end position="611"/>
    </location>
</feature>
<dbReference type="EMBL" id="QGMK01000459">
    <property type="protein sequence ID" value="TVY81561.1"/>
    <property type="molecule type" value="Genomic_DNA"/>
</dbReference>
<dbReference type="OrthoDB" id="5423493at2759"/>
<feature type="compositionally biased region" description="Acidic residues" evidence="1">
    <location>
        <begin position="262"/>
        <end position="281"/>
    </location>
</feature>
<feature type="region of interest" description="Disordered" evidence="1">
    <location>
        <begin position="156"/>
        <end position="224"/>
    </location>
</feature>
<feature type="compositionally biased region" description="Acidic residues" evidence="1">
    <location>
        <begin position="339"/>
        <end position="349"/>
    </location>
</feature>
<keyword evidence="3" id="KW-1185">Reference proteome</keyword>
<name>A0A8T9C7F1_9HELO</name>
<accession>A0A8T9C7F1</accession>
<gene>
    <name evidence="2" type="ORF">LSUE1_G002806</name>
</gene>
<reference evidence="2 3" key="1">
    <citation type="submission" date="2018-05" db="EMBL/GenBank/DDBJ databases">
        <title>Genome sequencing and assembly of the regulated plant pathogen Lachnellula willkommii and related sister species for the development of diagnostic species identification markers.</title>
        <authorList>
            <person name="Giroux E."/>
            <person name="Bilodeau G."/>
        </authorList>
    </citation>
    <scope>NUCLEOTIDE SEQUENCE [LARGE SCALE GENOMIC DNA]</scope>
    <source>
        <strain evidence="2 3">CBS 268.59</strain>
    </source>
</reference>
<feature type="compositionally biased region" description="Polar residues" evidence="1">
    <location>
        <begin position="415"/>
        <end position="430"/>
    </location>
</feature>
<feature type="compositionally biased region" description="Low complexity" evidence="1">
    <location>
        <begin position="378"/>
        <end position="388"/>
    </location>
</feature>
<feature type="compositionally biased region" description="Polar residues" evidence="1">
    <location>
        <begin position="282"/>
        <end position="291"/>
    </location>
</feature>
<proteinExistence type="predicted"/>
<feature type="compositionally biased region" description="Basic residues" evidence="1">
    <location>
        <begin position="57"/>
        <end position="68"/>
    </location>
</feature>
<sequence length="611" mass="66241">MPRPKRTKVAPSAPAPRVRKAQENTPAITAAAQAPKAQFDDMYDVSDPEDPEVRTVQHVKKNNGKGKGKLVVAPRGRARDEDAPASVHGKERGIDGPDTIESEHVTTPVRPQKDITDDIEHGSNSPEIEVGRRGRNTPAVESSSLAIGNFRRRARQPSILGRREGRARSSSVESDLAEDNGLSTVGRTNTSVLATGNFKRRPRQGSILGRNTTAMAPSSMGLEMGTPAQVGSALKLGNFKRRARAPSILGTAQKARQQRPDYEDEDEHEDDEDDFNPEDESTPLNLSKTRNMTSSSAMSTSSSKKRKISALQALQSSPIAHPPDEDEAEERVPATGSVVDDDGGQEENEAPSSPPDSLIPLVESRSVTPEPMSETMAPPRSSSPIASSPEPPLPTRRPVSRGRRPLRGRTPPPATQDSPMSSPPSLTHSPNRPYMTAKSKAKNAVPPPSTFSTAQLQALLPRRRRQTNRDPFDIPTSEDEADGTGLASDEDELSQMHIRARNRRSVFARTPAPSKKVAKPKAPPPKSAAKPAATYGARPNTASDKENEEVDPDDSLAPIPDDANGSPENSQELEERVGKELKKAARKFEEVDKWELEFEEDTGSSSPKDAW</sequence>
<protein>
    <submittedName>
        <fullName evidence="2">Uncharacterized protein</fullName>
    </submittedName>
</protein>
<dbReference type="Proteomes" id="UP000469558">
    <property type="component" value="Unassembled WGS sequence"/>
</dbReference>